<dbReference type="InParanoid" id="E2A7M5"/>
<dbReference type="AlphaFoldDB" id="E2A7M5"/>
<protein>
    <submittedName>
        <fullName evidence="1">Uncharacterized protein</fullName>
    </submittedName>
</protein>
<accession>E2A7M5</accession>
<evidence type="ECO:0000313" key="2">
    <source>
        <dbReference type="Proteomes" id="UP000000311"/>
    </source>
</evidence>
<feature type="non-terminal residue" evidence="1">
    <location>
        <position position="1"/>
    </location>
</feature>
<name>E2A7M5_CAMFO</name>
<keyword evidence="2" id="KW-1185">Reference proteome</keyword>
<reference evidence="1 2" key="1">
    <citation type="journal article" date="2010" name="Science">
        <title>Genomic comparison of the ants Camponotus floridanus and Harpegnathos saltator.</title>
        <authorList>
            <person name="Bonasio R."/>
            <person name="Zhang G."/>
            <person name="Ye C."/>
            <person name="Mutti N.S."/>
            <person name="Fang X."/>
            <person name="Qin N."/>
            <person name="Donahue G."/>
            <person name="Yang P."/>
            <person name="Li Q."/>
            <person name="Li C."/>
            <person name="Zhang P."/>
            <person name="Huang Z."/>
            <person name="Berger S.L."/>
            <person name="Reinberg D."/>
            <person name="Wang J."/>
            <person name="Liebig J."/>
        </authorList>
    </citation>
    <scope>NUCLEOTIDE SEQUENCE [LARGE SCALE GENOMIC DNA]</scope>
    <source>
        <strain evidence="2">C129</strain>
    </source>
</reference>
<sequence>EITPNVLLKVQESFRLRLMKCAAVNGNLFEHL</sequence>
<gene>
    <name evidence="1" type="ORF">EAG_10071</name>
</gene>
<dbReference type="EMBL" id="GL437357">
    <property type="protein sequence ID" value="EFN70563.1"/>
    <property type="molecule type" value="Genomic_DNA"/>
</dbReference>
<feature type="non-terminal residue" evidence="1">
    <location>
        <position position="32"/>
    </location>
</feature>
<dbReference type="Proteomes" id="UP000000311">
    <property type="component" value="Unassembled WGS sequence"/>
</dbReference>
<evidence type="ECO:0000313" key="1">
    <source>
        <dbReference type="EMBL" id="EFN70563.1"/>
    </source>
</evidence>
<organism evidence="2">
    <name type="scientific">Camponotus floridanus</name>
    <name type="common">Florida carpenter ant</name>
    <dbReference type="NCBI Taxonomy" id="104421"/>
    <lineage>
        <taxon>Eukaryota</taxon>
        <taxon>Metazoa</taxon>
        <taxon>Ecdysozoa</taxon>
        <taxon>Arthropoda</taxon>
        <taxon>Hexapoda</taxon>
        <taxon>Insecta</taxon>
        <taxon>Pterygota</taxon>
        <taxon>Neoptera</taxon>
        <taxon>Endopterygota</taxon>
        <taxon>Hymenoptera</taxon>
        <taxon>Apocrita</taxon>
        <taxon>Aculeata</taxon>
        <taxon>Formicoidea</taxon>
        <taxon>Formicidae</taxon>
        <taxon>Formicinae</taxon>
        <taxon>Camponotus</taxon>
    </lineage>
</organism>
<proteinExistence type="predicted"/>